<evidence type="ECO:0000313" key="1">
    <source>
        <dbReference type="EMBL" id="MFD0784105.1"/>
    </source>
</evidence>
<proteinExistence type="predicted"/>
<name>A0ABW2ZZJ4_9ACTN</name>
<comment type="caution">
    <text evidence="1">The sequence shown here is derived from an EMBL/GenBank/DDBJ whole genome shotgun (WGS) entry which is preliminary data.</text>
</comment>
<gene>
    <name evidence="1" type="ORF">ACFQZ8_09275</name>
</gene>
<dbReference type="InterPro" id="IPR035959">
    <property type="entry name" value="RutC-like_sf"/>
</dbReference>
<dbReference type="PANTHER" id="PTHR43857">
    <property type="entry name" value="BLR7761 PROTEIN"/>
    <property type="match status" value="1"/>
</dbReference>
<dbReference type="Gene3D" id="3.30.1330.40">
    <property type="entry name" value="RutC-like"/>
    <property type="match status" value="1"/>
</dbReference>
<dbReference type="EMBL" id="JBHTHM010000313">
    <property type="protein sequence ID" value="MFD0784105.1"/>
    <property type="molecule type" value="Genomic_DNA"/>
</dbReference>
<dbReference type="PANTHER" id="PTHR43857:SF1">
    <property type="entry name" value="YJGH FAMILY PROTEIN"/>
    <property type="match status" value="1"/>
</dbReference>
<evidence type="ECO:0000313" key="2">
    <source>
        <dbReference type="Proteomes" id="UP001597053"/>
    </source>
</evidence>
<keyword evidence="2" id="KW-1185">Reference proteome</keyword>
<protein>
    <submittedName>
        <fullName evidence="1">RidA family protein</fullName>
    </submittedName>
</protein>
<organism evidence="1 2">
    <name type="scientific">Micromonospora azadirachtae</name>
    <dbReference type="NCBI Taxonomy" id="1970735"/>
    <lineage>
        <taxon>Bacteria</taxon>
        <taxon>Bacillati</taxon>
        <taxon>Actinomycetota</taxon>
        <taxon>Actinomycetes</taxon>
        <taxon>Micromonosporales</taxon>
        <taxon>Micromonosporaceae</taxon>
        <taxon>Micromonospora</taxon>
    </lineage>
</organism>
<dbReference type="InterPro" id="IPR006175">
    <property type="entry name" value="YjgF/YER057c/UK114"/>
</dbReference>
<sequence length="172" mass="18388">MAVGTALGLAELSARPVRRGHRNDRCSAMLCAMSSLRRLVTSGSPLEPEIGFSRAVRIGQYISVAGTAPIADDGGTAGPGDVYAQSIRCLDIAEHALREAGATLTDVIRTRVMLLDITHWRDAARAHGERFGQIRPACTFVEVSRFIDPAWLVEFEIDAVVATSDRAAAPAS</sequence>
<dbReference type="Proteomes" id="UP001597053">
    <property type="component" value="Unassembled WGS sequence"/>
</dbReference>
<accession>A0ABW2ZZJ4</accession>
<dbReference type="SUPFAM" id="SSF55298">
    <property type="entry name" value="YjgF-like"/>
    <property type="match status" value="1"/>
</dbReference>
<dbReference type="CDD" id="cd06154">
    <property type="entry name" value="YjgF_YER057c_UK114_like_6"/>
    <property type="match status" value="1"/>
</dbReference>
<reference evidence="2" key="1">
    <citation type="journal article" date="2019" name="Int. J. Syst. Evol. Microbiol.">
        <title>The Global Catalogue of Microorganisms (GCM) 10K type strain sequencing project: providing services to taxonomists for standard genome sequencing and annotation.</title>
        <authorList>
            <consortium name="The Broad Institute Genomics Platform"/>
            <consortium name="The Broad Institute Genome Sequencing Center for Infectious Disease"/>
            <person name="Wu L."/>
            <person name="Ma J."/>
        </authorList>
    </citation>
    <scope>NUCLEOTIDE SEQUENCE [LARGE SCALE GENOMIC DNA]</scope>
    <source>
        <strain evidence="2">JCM 32148</strain>
    </source>
</reference>
<dbReference type="Pfam" id="PF01042">
    <property type="entry name" value="Ribonuc_L-PSP"/>
    <property type="match status" value="1"/>
</dbReference>